<sequence>MLSYSSTFAANPSLFGSTTTNTATNPNSEDIFVVGSPDDTVQVLRFSPVVNEKPLLTAGSWDGPPHLAFCVAKFLLVTVHFYLVWFLESKQRIINGTLDNHGILTNELHSELHLYLYCDPRMVARLCLFRWRSPSSARCCQIRSNTVVPVGGDVENNEAGTLSTSASTSLQNETVAEQRYGINPHSIYNIVCIHIY</sequence>
<keyword evidence="3" id="KW-1185">Reference proteome</keyword>
<protein>
    <submittedName>
        <fullName evidence="2">Uncharacterized protein</fullName>
    </submittedName>
</protein>
<proteinExistence type="predicted"/>
<keyword evidence="1" id="KW-1133">Transmembrane helix</keyword>
<dbReference type="Proteomes" id="UP001176961">
    <property type="component" value="Unassembled WGS sequence"/>
</dbReference>
<accession>A0AA36GWJ1</accession>
<keyword evidence="1" id="KW-0812">Transmembrane</keyword>
<name>A0AA36GWJ1_CYLNA</name>
<keyword evidence="1" id="KW-0472">Membrane</keyword>
<evidence type="ECO:0000256" key="1">
    <source>
        <dbReference type="SAM" id="Phobius"/>
    </source>
</evidence>
<reference evidence="2" key="1">
    <citation type="submission" date="2023-07" db="EMBL/GenBank/DDBJ databases">
        <authorList>
            <consortium name="CYATHOMIX"/>
        </authorList>
    </citation>
    <scope>NUCLEOTIDE SEQUENCE</scope>
    <source>
        <strain evidence="2">N/A</strain>
    </source>
</reference>
<comment type="caution">
    <text evidence="2">The sequence shown here is derived from an EMBL/GenBank/DDBJ whole genome shotgun (WGS) entry which is preliminary data.</text>
</comment>
<dbReference type="EMBL" id="CATQJL010000223">
    <property type="protein sequence ID" value="CAJ0599604.1"/>
    <property type="molecule type" value="Genomic_DNA"/>
</dbReference>
<dbReference type="AlphaFoldDB" id="A0AA36GWJ1"/>
<feature type="transmembrane region" description="Helical" evidence="1">
    <location>
        <begin position="66"/>
        <end position="87"/>
    </location>
</feature>
<evidence type="ECO:0000313" key="2">
    <source>
        <dbReference type="EMBL" id="CAJ0599604.1"/>
    </source>
</evidence>
<gene>
    <name evidence="2" type="ORF">CYNAS_LOCUS11587</name>
</gene>
<organism evidence="2 3">
    <name type="scientific">Cylicocyclus nassatus</name>
    <name type="common">Nematode worm</name>
    <dbReference type="NCBI Taxonomy" id="53992"/>
    <lineage>
        <taxon>Eukaryota</taxon>
        <taxon>Metazoa</taxon>
        <taxon>Ecdysozoa</taxon>
        <taxon>Nematoda</taxon>
        <taxon>Chromadorea</taxon>
        <taxon>Rhabditida</taxon>
        <taxon>Rhabditina</taxon>
        <taxon>Rhabditomorpha</taxon>
        <taxon>Strongyloidea</taxon>
        <taxon>Strongylidae</taxon>
        <taxon>Cylicocyclus</taxon>
    </lineage>
</organism>
<evidence type="ECO:0000313" key="3">
    <source>
        <dbReference type="Proteomes" id="UP001176961"/>
    </source>
</evidence>